<dbReference type="CDD" id="cd06171">
    <property type="entry name" value="Sigma70_r4"/>
    <property type="match status" value="1"/>
</dbReference>
<evidence type="ECO:0000256" key="5">
    <source>
        <dbReference type="SAM" id="MobiDB-lite"/>
    </source>
</evidence>
<feature type="domain" description="RNA polymerase sigma factor 70 region 4 type 2" evidence="6">
    <location>
        <begin position="127"/>
        <end position="179"/>
    </location>
</feature>
<dbReference type="Pfam" id="PF08281">
    <property type="entry name" value="Sigma70_r4_2"/>
    <property type="match status" value="1"/>
</dbReference>
<dbReference type="InterPro" id="IPR014284">
    <property type="entry name" value="RNA_pol_sigma-70_dom"/>
</dbReference>
<dbReference type="NCBIfam" id="TIGR02937">
    <property type="entry name" value="sigma70-ECF"/>
    <property type="match status" value="1"/>
</dbReference>
<evidence type="ECO:0000313" key="8">
    <source>
        <dbReference type="Proteomes" id="UP001596036"/>
    </source>
</evidence>
<dbReference type="InterPro" id="IPR013325">
    <property type="entry name" value="RNA_pol_sigma_r2"/>
</dbReference>
<dbReference type="InterPro" id="IPR013249">
    <property type="entry name" value="RNA_pol_sigma70_r4_t2"/>
</dbReference>
<dbReference type="RefSeq" id="WP_386751987.1">
    <property type="nucleotide sequence ID" value="NZ_JBHSNM010000001.1"/>
</dbReference>
<dbReference type="InterPro" id="IPR036388">
    <property type="entry name" value="WH-like_DNA-bd_sf"/>
</dbReference>
<proteinExistence type="inferred from homology"/>
<accession>A0ABW0SHV7</accession>
<keyword evidence="2" id="KW-0805">Transcription regulation</keyword>
<comment type="caution">
    <text evidence="7">The sequence shown here is derived from an EMBL/GenBank/DDBJ whole genome shotgun (WGS) entry which is preliminary data.</text>
</comment>
<evidence type="ECO:0000256" key="2">
    <source>
        <dbReference type="ARBA" id="ARBA00023015"/>
    </source>
</evidence>
<organism evidence="7 8">
    <name type="scientific">Lysobacter yangpyeongensis</name>
    <dbReference type="NCBI Taxonomy" id="346182"/>
    <lineage>
        <taxon>Bacteria</taxon>
        <taxon>Pseudomonadati</taxon>
        <taxon>Pseudomonadota</taxon>
        <taxon>Gammaproteobacteria</taxon>
        <taxon>Lysobacterales</taxon>
        <taxon>Lysobacteraceae</taxon>
        <taxon>Lysobacter</taxon>
    </lineage>
</organism>
<dbReference type="PANTHER" id="PTHR43133">
    <property type="entry name" value="RNA POLYMERASE ECF-TYPE SIGMA FACTO"/>
    <property type="match status" value="1"/>
</dbReference>
<comment type="similarity">
    <text evidence="1">Belongs to the sigma-70 factor family. ECF subfamily.</text>
</comment>
<dbReference type="PANTHER" id="PTHR43133:SF63">
    <property type="entry name" value="RNA POLYMERASE SIGMA FACTOR FECI-RELATED"/>
    <property type="match status" value="1"/>
</dbReference>
<protein>
    <submittedName>
        <fullName evidence="7">RNA polymerase sigma factor</fullName>
    </submittedName>
</protein>
<dbReference type="Gene3D" id="1.10.1740.10">
    <property type="match status" value="1"/>
</dbReference>
<dbReference type="SUPFAM" id="SSF88946">
    <property type="entry name" value="Sigma2 domain of RNA polymerase sigma factors"/>
    <property type="match status" value="1"/>
</dbReference>
<sequence>MSSLQDEAMTDSAATPEGSAHDDARFEAFLREQRPVLVRFLARRTDEHDANDVAQEALVRLMRYRALPAEKLTLLMYRIALNALNDAGRRSQSRQSAAHVSLDEEFDSLPSPEPDHERRLDNQREVERVRAAILQLPPRCREVYLLNRIEGMSYSQIARHCGVSVKAVEKHIGRALQSLRRDLQQVPATTTDRT</sequence>
<dbReference type="EMBL" id="JBHSNM010000001">
    <property type="protein sequence ID" value="MFC5568501.1"/>
    <property type="molecule type" value="Genomic_DNA"/>
</dbReference>
<evidence type="ECO:0000256" key="4">
    <source>
        <dbReference type="ARBA" id="ARBA00023163"/>
    </source>
</evidence>
<evidence type="ECO:0000256" key="1">
    <source>
        <dbReference type="ARBA" id="ARBA00010641"/>
    </source>
</evidence>
<dbReference type="InterPro" id="IPR039425">
    <property type="entry name" value="RNA_pol_sigma-70-like"/>
</dbReference>
<dbReference type="SUPFAM" id="SSF88659">
    <property type="entry name" value="Sigma3 and sigma4 domains of RNA polymerase sigma factors"/>
    <property type="match status" value="1"/>
</dbReference>
<dbReference type="InterPro" id="IPR013324">
    <property type="entry name" value="RNA_pol_sigma_r3/r4-like"/>
</dbReference>
<dbReference type="Gene3D" id="1.10.10.10">
    <property type="entry name" value="Winged helix-like DNA-binding domain superfamily/Winged helix DNA-binding domain"/>
    <property type="match status" value="1"/>
</dbReference>
<gene>
    <name evidence="7" type="ORF">ACFPN1_00265</name>
</gene>
<name>A0ABW0SHV7_9GAMM</name>
<keyword evidence="8" id="KW-1185">Reference proteome</keyword>
<keyword evidence="4" id="KW-0804">Transcription</keyword>
<keyword evidence="3" id="KW-0731">Sigma factor</keyword>
<reference evidence="8" key="1">
    <citation type="journal article" date="2019" name="Int. J. Syst. Evol. Microbiol.">
        <title>The Global Catalogue of Microorganisms (GCM) 10K type strain sequencing project: providing services to taxonomists for standard genome sequencing and annotation.</title>
        <authorList>
            <consortium name="The Broad Institute Genomics Platform"/>
            <consortium name="The Broad Institute Genome Sequencing Center for Infectious Disease"/>
            <person name="Wu L."/>
            <person name="Ma J."/>
        </authorList>
    </citation>
    <scope>NUCLEOTIDE SEQUENCE [LARGE SCALE GENOMIC DNA]</scope>
    <source>
        <strain evidence="8">KACC 11407</strain>
    </source>
</reference>
<dbReference type="Proteomes" id="UP001596036">
    <property type="component" value="Unassembled WGS sequence"/>
</dbReference>
<evidence type="ECO:0000259" key="6">
    <source>
        <dbReference type="Pfam" id="PF08281"/>
    </source>
</evidence>
<evidence type="ECO:0000313" key="7">
    <source>
        <dbReference type="EMBL" id="MFC5568501.1"/>
    </source>
</evidence>
<feature type="compositionally biased region" description="Basic and acidic residues" evidence="5">
    <location>
        <begin position="113"/>
        <end position="122"/>
    </location>
</feature>
<evidence type="ECO:0000256" key="3">
    <source>
        <dbReference type="ARBA" id="ARBA00023082"/>
    </source>
</evidence>
<feature type="region of interest" description="Disordered" evidence="5">
    <location>
        <begin position="1"/>
        <end position="21"/>
    </location>
</feature>
<feature type="region of interest" description="Disordered" evidence="5">
    <location>
        <begin position="88"/>
        <end position="122"/>
    </location>
</feature>